<dbReference type="Pfam" id="PF00107">
    <property type="entry name" value="ADH_zinc_N"/>
    <property type="match status" value="1"/>
</dbReference>
<comment type="cofactor">
    <cofactor evidence="1 9">
        <name>Zn(2+)</name>
        <dbReference type="ChEBI" id="CHEBI:29105"/>
    </cofactor>
</comment>
<sequence>MSLPTTQKAIIFEQHNGPLLYKDIPIPQPKPTEILINLKYSGVCHSDLHAYKGDWPEPTILPLIGGHEGAGIVVGVGSQVSNFKIGDYAGIKWLNKTCLSCEYCTLGEETCCENQDISGYTVSGSFQQYVVADAIQAAKIDPNVNLAEVAPVLCAGLTAYKALKKANLRQGQWCVIIGAGGGLGSFGVQYANAMGFRVIGVDSGDKKSLVLDELKAERFIDFTKTDDIVQDVVELTNGGAHGVINFSVSEIALNLGIKYVRPLGTVVIVGMPANSFAKSNVYEHVCKQFNLTASSVGTRQDTIEALDFFNRGLIKSQIVIAKLSELGKVYEQMERNEIQGRVVVDTYQ</sequence>
<dbReference type="Gene3D" id="3.40.50.720">
    <property type="entry name" value="NAD(P)-binding Rossmann-like Domain"/>
    <property type="match status" value="1"/>
</dbReference>
<organism evidence="11 12">
    <name type="scientific">Wickerhamomyces anomalus (strain ATCC 58044 / CBS 1984 / NCYC 433 / NRRL Y-366-8)</name>
    <name type="common">Yeast</name>
    <name type="synonym">Hansenula anomala</name>
    <dbReference type="NCBI Taxonomy" id="683960"/>
    <lineage>
        <taxon>Eukaryota</taxon>
        <taxon>Fungi</taxon>
        <taxon>Dikarya</taxon>
        <taxon>Ascomycota</taxon>
        <taxon>Saccharomycotina</taxon>
        <taxon>Saccharomycetes</taxon>
        <taxon>Phaffomycetales</taxon>
        <taxon>Wickerhamomycetaceae</taxon>
        <taxon>Wickerhamomyces</taxon>
    </lineage>
</organism>
<evidence type="ECO:0000256" key="4">
    <source>
        <dbReference type="ARBA" id="ARBA00022723"/>
    </source>
</evidence>
<evidence type="ECO:0000256" key="6">
    <source>
        <dbReference type="ARBA" id="ARBA00023002"/>
    </source>
</evidence>
<keyword evidence="7" id="KW-0520">NAD</keyword>
<evidence type="ECO:0000313" key="11">
    <source>
        <dbReference type="EMBL" id="ODQ59603.1"/>
    </source>
</evidence>
<dbReference type="SMART" id="SM00829">
    <property type="entry name" value="PKS_ER"/>
    <property type="match status" value="1"/>
</dbReference>
<keyword evidence="4 9" id="KW-0479">Metal-binding</keyword>
<dbReference type="FunFam" id="3.40.50.720:FF:000039">
    <property type="entry name" value="Alcohol dehydrogenase AdhP"/>
    <property type="match status" value="1"/>
</dbReference>
<dbReference type="GO" id="GO:0005737">
    <property type="term" value="C:cytoplasm"/>
    <property type="evidence" value="ECO:0007669"/>
    <property type="project" value="TreeGrafter"/>
</dbReference>
<dbReference type="OrthoDB" id="1879366at2759"/>
<evidence type="ECO:0000256" key="3">
    <source>
        <dbReference type="ARBA" id="ARBA00013190"/>
    </source>
</evidence>
<protein>
    <recommendedName>
        <fullName evidence="3">alcohol dehydrogenase</fullName>
        <ecNumber evidence="3">1.1.1.1</ecNumber>
    </recommendedName>
</protein>
<keyword evidence="5 9" id="KW-0862">Zinc</keyword>
<dbReference type="InterPro" id="IPR013154">
    <property type="entry name" value="ADH-like_N"/>
</dbReference>
<feature type="domain" description="Enoyl reductase (ER)" evidence="10">
    <location>
        <begin position="17"/>
        <end position="344"/>
    </location>
</feature>
<accession>A0A1E3P2M5</accession>
<dbReference type="Gene3D" id="3.90.180.10">
    <property type="entry name" value="Medium-chain alcohol dehydrogenases, catalytic domain"/>
    <property type="match status" value="1"/>
</dbReference>
<evidence type="ECO:0000256" key="8">
    <source>
        <dbReference type="ARBA" id="ARBA00049243"/>
    </source>
</evidence>
<dbReference type="EC" id="1.1.1.1" evidence="3"/>
<dbReference type="GeneID" id="30200568"/>
<name>A0A1E3P2M5_WICAA</name>
<evidence type="ECO:0000256" key="9">
    <source>
        <dbReference type="RuleBase" id="RU361277"/>
    </source>
</evidence>
<dbReference type="InterPro" id="IPR020843">
    <property type="entry name" value="ER"/>
</dbReference>
<comment type="catalytic activity">
    <reaction evidence="8">
        <text>a primary alcohol + NAD(+) = an aldehyde + NADH + H(+)</text>
        <dbReference type="Rhea" id="RHEA:10736"/>
        <dbReference type="ChEBI" id="CHEBI:15378"/>
        <dbReference type="ChEBI" id="CHEBI:15734"/>
        <dbReference type="ChEBI" id="CHEBI:17478"/>
        <dbReference type="ChEBI" id="CHEBI:57540"/>
        <dbReference type="ChEBI" id="CHEBI:57945"/>
        <dbReference type="EC" id="1.1.1.1"/>
    </reaction>
</comment>
<dbReference type="SUPFAM" id="SSF51735">
    <property type="entry name" value="NAD(P)-binding Rossmann-fold domains"/>
    <property type="match status" value="1"/>
</dbReference>
<comment type="similarity">
    <text evidence="2 9">Belongs to the zinc-containing alcohol dehydrogenase family.</text>
</comment>
<dbReference type="RefSeq" id="XP_019038810.1">
    <property type="nucleotide sequence ID" value="XM_019183322.1"/>
</dbReference>
<dbReference type="EMBL" id="KV454210">
    <property type="protein sequence ID" value="ODQ59603.1"/>
    <property type="molecule type" value="Genomic_DNA"/>
</dbReference>
<dbReference type="CDD" id="cd08297">
    <property type="entry name" value="CAD3"/>
    <property type="match status" value="1"/>
</dbReference>
<dbReference type="InterPro" id="IPR011032">
    <property type="entry name" value="GroES-like_sf"/>
</dbReference>
<dbReference type="FunFam" id="3.90.180.10:FF:000002">
    <property type="entry name" value="Alcohol dehydrogenase AdhP"/>
    <property type="match status" value="1"/>
</dbReference>
<evidence type="ECO:0000313" key="12">
    <source>
        <dbReference type="Proteomes" id="UP000094112"/>
    </source>
</evidence>
<keyword evidence="6" id="KW-0560">Oxidoreductase</keyword>
<dbReference type="GO" id="GO:0004022">
    <property type="term" value="F:alcohol dehydrogenase (NAD+) activity"/>
    <property type="evidence" value="ECO:0007669"/>
    <property type="project" value="UniProtKB-EC"/>
</dbReference>
<reference evidence="11 12" key="1">
    <citation type="journal article" date="2016" name="Proc. Natl. Acad. Sci. U.S.A.">
        <title>Comparative genomics of biotechnologically important yeasts.</title>
        <authorList>
            <person name="Riley R."/>
            <person name="Haridas S."/>
            <person name="Wolfe K.H."/>
            <person name="Lopes M.R."/>
            <person name="Hittinger C.T."/>
            <person name="Goeker M."/>
            <person name="Salamov A.A."/>
            <person name="Wisecaver J.H."/>
            <person name="Long T.M."/>
            <person name="Calvey C.H."/>
            <person name="Aerts A.L."/>
            <person name="Barry K.W."/>
            <person name="Choi C."/>
            <person name="Clum A."/>
            <person name="Coughlan A.Y."/>
            <person name="Deshpande S."/>
            <person name="Douglass A.P."/>
            <person name="Hanson S.J."/>
            <person name="Klenk H.-P."/>
            <person name="LaButti K.M."/>
            <person name="Lapidus A."/>
            <person name="Lindquist E.A."/>
            <person name="Lipzen A.M."/>
            <person name="Meier-Kolthoff J.P."/>
            <person name="Ohm R.A."/>
            <person name="Otillar R.P."/>
            <person name="Pangilinan J.L."/>
            <person name="Peng Y."/>
            <person name="Rokas A."/>
            <person name="Rosa C.A."/>
            <person name="Scheuner C."/>
            <person name="Sibirny A.A."/>
            <person name="Slot J.C."/>
            <person name="Stielow J.B."/>
            <person name="Sun H."/>
            <person name="Kurtzman C.P."/>
            <person name="Blackwell M."/>
            <person name="Grigoriev I.V."/>
            <person name="Jeffries T.W."/>
        </authorList>
    </citation>
    <scope>NUCLEOTIDE SEQUENCE [LARGE SCALE GENOMIC DNA]</scope>
    <source>
        <strain evidence="12">ATCC 58044 / CBS 1984 / NCYC 433 / NRRL Y-366-8</strain>
    </source>
</reference>
<proteinExistence type="inferred from homology"/>
<dbReference type="InterPro" id="IPR036291">
    <property type="entry name" value="NAD(P)-bd_dom_sf"/>
</dbReference>
<dbReference type="STRING" id="683960.A0A1E3P2M5"/>
<dbReference type="InterPro" id="IPR002328">
    <property type="entry name" value="ADH_Zn_CS"/>
</dbReference>
<dbReference type="GO" id="GO:0000947">
    <property type="term" value="P:amino acid catabolic process to alcohol via Ehrlich pathway"/>
    <property type="evidence" value="ECO:0007669"/>
    <property type="project" value="UniProtKB-ARBA"/>
</dbReference>
<evidence type="ECO:0000256" key="2">
    <source>
        <dbReference type="ARBA" id="ARBA00008072"/>
    </source>
</evidence>
<dbReference type="Proteomes" id="UP000094112">
    <property type="component" value="Unassembled WGS sequence"/>
</dbReference>
<evidence type="ECO:0000256" key="1">
    <source>
        <dbReference type="ARBA" id="ARBA00001947"/>
    </source>
</evidence>
<dbReference type="AlphaFoldDB" id="A0A1E3P2M5"/>
<evidence type="ECO:0000259" key="10">
    <source>
        <dbReference type="SMART" id="SM00829"/>
    </source>
</evidence>
<dbReference type="GO" id="GO:0008270">
    <property type="term" value="F:zinc ion binding"/>
    <property type="evidence" value="ECO:0007669"/>
    <property type="project" value="InterPro"/>
</dbReference>
<dbReference type="SUPFAM" id="SSF50129">
    <property type="entry name" value="GroES-like"/>
    <property type="match status" value="1"/>
</dbReference>
<dbReference type="PANTHER" id="PTHR42940">
    <property type="entry name" value="ALCOHOL DEHYDROGENASE 1-RELATED"/>
    <property type="match status" value="1"/>
</dbReference>
<gene>
    <name evidence="11" type="ORF">WICANDRAFT_62190</name>
</gene>
<dbReference type="PANTHER" id="PTHR42940:SF3">
    <property type="entry name" value="ALCOHOL DEHYDROGENASE 1-RELATED"/>
    <property type="match status" value="1"/>
</dbReference>
<dbReference type="PROSITE" id="PS00059">
    <property type="entry name" value="ADH_ZINC"/>
    <property type="match status" value="1"/>
</dbReference>
<dbReference type="InterPro" id="IPR013149">
    <property type="entry name" value="ADH-like_C"/>
</dbReference>
<keyword evidence="12" id="KW-1185">Reference proteome</keyword>
<evidence type="ECO:0000256" key="5">
    <source>
        <dbReference type="ARBA" id="ARBA00022833"/>
    </source>
</evidence>
<evidence type="ECO:0000256" key="7">
    <source>
        <dbReference type="ARBA" id="ARBA00023027"/>
    </source>
</evidence>
<dbReference type="Pfam" id="PF08240">
    <property type="entry name" value="ADH_N"/>
    <property type="match status" value="1"/>
</dbReference>